<organism evidence="2 3">
    <name type="scientific">Pleurotus eryngii</name>
    <name type="common">Boletus of the steppes</name>
    <dbReference type="NCBI Taxonomy" id="5323"/>
    <lineage>
        <taxon>Eukaryota</taxon>
        <taxon>Fungi</taxon>
        <taxon>Dikarya</taxon>
        <taxon>Basidiomycota</taxon>
        <taxon>Agaricomycotina</taxon>
        <taxon>Agaricomycetes</taxon>
        <taxon>Agaricomycetidae</taxon>
        <taxon>Agaricales</taxon>
        <taxon>Pleurotineae</taxon>
        <taxon>Pleurotaceae</taxon>
        <taxon>Pleurotus</taxon>
    </lineage>
</organism>
<reference evidence="2" key="1">
    <citation type="submission" date="2020-11" db="EMBL/GenBank/DDBJ databases">
        <authorList>
            <consortium name="DOE Joint Genome Institute"/>
            <person name="Ahrendt S."/>
            <person name="Riley R."/>
            <person name="Andreopoulos W."/>
            <person name="Labutti K."/>
            <person name="Pangilinan J."/>
            <person name="Ruiz-Duenas F.J."/>
            <person name="Barrasa J.M."/>
            <person name="Sanchez-Garcia M."/>
            <person name="Camarero S."/>
            <person name="Miyauchi S."/>
            <person name="Serrano A."/>
            <person name="Linde D."/>
            <person name="Babiker R."/>
            <person name="Drula E."/>
            <person name="Ayuso-Fernandez I."/>
            <person name="Pacheco R."/>
            <person name="Padilla G."/>
            <person name="Ferreira P."/>
            <person name="Barriuso J."/>
            <person name="Kellner H."/>
            <person name="Castanera R."/>
            <person name="Alfaro M."/>
            <person name="Ramirez L."/>
            <person name="Pisabarro A.G."/>
            <person name="Kuo A."/>
            <person name="Tritt A."/>
            <person name="Lipzen A."/>
            <person name="He G."/>
            <person name="Yan M."/>
            <person name="Ng V."/>
            <person name="Cullen D."/>
            <person name="Martin F."/>
            <person name="Rosso M.-N."/>
            <person name="Henrissat B."/>
            <person name="Hibbett D."/>
            <person name="Martinez A.T."/>
            <person name="Grigoriev I.V."/>
        </authorList>
    </citation>
    <scope>NUCLEOTIDE SEQUENCE</scope>
    <source>
        <strain evidence="2">ATCC 90797</strain>
    </source>
</reference>
<comment type="caution">
    <text evidence="2">The sequence shown here is derived from an EMBL/GenBank/DDBJ whole genome shotgun (WGS) entry which is preliminary data.</text>
</comment>
<evidence type="ECO:0000313" key="3">
    <source>
        <dbReference type="Proteomes" id="UP000807025"/>
    </source>
</evidence>
<proteinExistence type="predicted"/>
<dbReference type="EMBL" id="MU154663">
    <property type="protein sequence ID" value="KAF9489692.1"/>
    <property type="molecule type" value="Genomic_DNA"/>
</dbReference>
<accession>A0A9P5ZLN6</accession>
<protein>
    <submittedName>
        <fullName evidence="2">Uncharacterized protein</fullName>
    </submittedName>
</protein>
<evidence type="ECO:0000256" key="1">
    <source>
        <dbReference type="SAM" id="MobiDB-lite"/>
    </source>
</evidence>
<evidence type="ECO:0000313" key="2">
    <source>
        <dbReference type="EMBL" id="KAF9489692.1"/>
    </source>
</evidence>
<feature type="compositionally biased region" description="Basic and acidic residues" evidence="1">
    <location>
        <begin position="36"/>
        <end position="59"/>
    </location>
</feature>
<feature type="region of interest" description="Disordered" evidence="1">
    <location>
        <begin position="18"/>
        <end position="59"/>
    </location>
</feature>
<keyword evidence="3" id="KW-1185">Reference proteome</keyword>
<dbReference type="AlphaFoldDB" id="A0A9P5ZLN6"/>
<feature type="non-terminal residue" evidence="2">
    <location>
        <position position="59"/>
    </location>
</feature>
<dbReference type="Proteomes" id="UP000807025">
    <property type="component" value="Unassembled WGS sequence"/>
</dbReference>
<sequence length="59" mass="6756">MIPHTRLPFNANAIPLPQSCAPIPSASPAPRTPGRRWRENYMGRSGEERMRRGRRERDG</sequence>
<gene>
    <name evidence="2" type="ORF">BDN71DRAFT_1593273</name>
</gene>
<name>A0A9P5ZLN6_PLEER</name>